<feature type="region of interest" description="Disordered" evidence="1">
    <location>
        <begin position="19"/>
        <end position="40"/>
    </location>
</feature>
<accession>G0TSX6</accession>
<proteinExistence type="predicted"/>
<sequence length="321" mass="34816">MESTLTRLLKDIDWKKRREEGDVGSSILGGEPAVESSLKPTAFPTGAGLPFHEEVITTPTETQNAMNINPTGAPAATAAPHVSAIQVAAPGGAFYMSPPAYQTIGVPPAPMHGHMAPQAVMLTQPGGQVVYMQVPYFQQPAFQQNQTTRRVYQPTQGTYYPTHFVQVPPDNQVLSAMPPQTHYRLPQAHPSRGTAQTLPTVATAGSPRHQQPPPSVEPSDLLSGCAIIMPGTPLPDGIPFFPHGVPPTNRYATPLEKDKPSIRADVHHVMWRAPSPSDDYGRRIDSREEEKQQLCDSVCVNDDDPVLLSKGMLCSPISERQ</sequence>
<dbReference type="AlphaFoldDB" id="G0TSX6"/>
<feature type="compositionally biased region" description="Basic and acidic residues" evidence="1">
    <location>
        <begin position="279"/>
        <end position="293"/>
    </location>
</feature>
<dbReference type="OMA" id="ESIWEEG"/>
<evidence type="ECO:0000313" key="2">
    <source>
        <dbReference type="EMBL" id="CCC47055.1"/>
    </source>
</evidence>
<evidence type="ECO:0000256" key="1">
    <source>
        <dbReference type="SAM" id="MobiDB-lite"/>
    </source>
</evidence>
<name>G0TSX6_TRYVY</name>
<organism evidence="2">
    <name type="scientific">Trypanosoma vivax (strain Y486)</name>
    <dbReference type="NCBI Taxonomy" id="1055687"/>
    <lineage>
        <taxon>Eukaryota</taxon>
        <taxon>Discoba</taxon>
        <taxon>Euglenozoa</taxon>
        <taxon>Kinetoplastea</taxon>
        <taxon>Metakinetoplastina</taxon>
        <taxon>Trypanosomatida</taxon>
        <taxon>Trypanosomatidae</taxon>
        <taxon>Trypanosoma</taxon>
        <taxon>Duttonella</taxon>
    </lineage>
</organism>
<feature type="region of interest" description="Disordered" evidence="1">
    <location>
        <begin position="273"/>
        <end position="296"/>
    </location>
</feature>
<dbReference type="EMBL" id="HE573019">
    <property type="protein sequence ID" value="CCC47055.1"/>
    <property type="molecule type" value="Genomic_DNA"/>
</dbReference>
<reference evidence="2" key="1">
    <citation type="journal article" date="2012" name="Proc. Natl. Acad. Sci. U.S.A.">
        <title>Antigenic diversity is generated by distinct evolutionary mechanisms in African trypanosome species.</title>
        <authorList>
            <person name="Jackson A.P."/>
            <person name="Berry A."/>
            <person name="Aslett M."/>
            <person name="Allison H.C."/>
            <person name="Burton P."/>
            <person name="Vavrova-Anderson J."/>
            <person name="Brown R."/>
            <person name="Browne H."/>
            <person name="Corton N."/>
            <person name="Hauser H."/>
            <person name="Gamble J."/>
            <person name="Gilderthorp R."/>
            <person name="Marcello L."/>
            <person name="McQuillan J."/>
            <person name="Otto T.D."/>
            <person name="Quail M.A."/>
            <person name="Sanders M.J."/>
            <person name="van Tonder A."/>
            <person name="Ginger M.L."/>
            <person name="Field M.C."/>
            <person name="Barry J.D."/>
            <person name="Hertz-Fowler C."/>
            <person name="Berriman M."/>
        </authorList>
    </citation>
    <scope>NUCLEOTIDE SEQUENCE</scope>
    <source>
        <strain evidence="2">Y486</strain>
    </source>
</reference>
<dbReference type="VEuPathDB" id="TriTrypDB:TvY486_0302420"/>
<gene>
    <name evidence="2" type="ORF">TVY486_0302420</name>
</gene>
<protein>
    <submittedName>
        <fullName evidence="2">Uncharacterized protein</fullName>
    </submittedName>
</protein>